<evidence type="ECO:0000313" key="3">
    <source>
        <dbReference type="Proteomes" id="UP001500945"/>
    </source>
</evidence>
<sequence length="139" mass="15555">MIDVPKAPKPRPGHVPTREERDESALSRVARSSRLTRQLLDRLERRRLAGELDSEVWADVRARLGHSVRNLPVTTLPVRREPDPAPAPPASSATVPELIWAVDRLSAGLETGRIYDRDFVALGPALERLGTAWVRRTSR</sequence>
<comment type="caution">
    <text evidence="2">The sequence shown here is derived from an EMBL/GenBank/DDBJ whole genome shotgun (WGS) entry which is preliminary data.</text>
</comment>
<name>A0ABP8JW42_9MICO</name>
<reference evidence="3" key="1">
    <citation type="journal article" date="2019" name="Int. J. Syst. Evol. Microbiol.">
        <title>The Global Catalogue of Microorganisms (GCM) 10K type strain sequencing project: providing services to taxonomists for standard genome sequencing and annotation.</title>
        <authorList>
            <consortium name="The Broad Institute Genomics Platform"/>
            <consortium name="The Broad Institute Genome Sequencing Center for Infectious Disease"/>
            <person name="Wu L."/>
            <person name="Ma J."/>
        </authorList>
    </citation>
    <scope>NUCLEOTIDE SEQUENCE [LARGE SCALE GENOMIC DNA]</scope>
    <source>
        <strain evidence="3">JCM 17809</strain>
    </source>
</reference>
<proteinExistence type="predicted"/>
<keyword evidence="3" id="KW-1185">Reference proteome</keyword>
<dbReference type="Proteomes" id="UP001500945">
    <property type="component" value="Unassembled WGS sequence"/>
</dbReference>
<evidence type="ECO:0000313" key="2">
    <source>
        <dbReference type="EMBL" id="GAA4396887.1"/>
    </source>
</evidence>
<gene>
    <name evidence="2" type="ORF">GCM10023168_01290</name>
</gene>
<dbReference type="EMBL" id="BAABGM010000001">
    <property type="protein sequence ID" value="GAA4396887.1"/>
    <property type="molecule type" value="Genomic_DNA"/>
</dbReference>
<dbReference type="RefSeq" id="WP_345201174.1">
    <property type="nucleotide sequence ID" value="NZ_BAABGM010000001.1"/>
</dbReference>
<evidence type="ECO:0000256" key="1">
    <source>
        <dbReference type="SAM" id="MobiDB-lite"/>
    </source>
</evidence>
<feature type="compositionally biased region" description="Basic and acidic residues" evidence="1">
    <location>
        <begin position="16"/>
        <end position="25"/>
    </location>
</feature>
<accession>A0ABP8JW42</accession>
<feature type="region of interest" description="Disordered" evidence="1">
    <location>
        <begin position="1"/>
        <end position="29"/>
    </location>
</feature>
<protein>
    <submittedName>
        <fullName evidence="2">Uncharacterized protein</fullName>
    </submittedName>
</protein>
<organism evidence="2 3">
    <name type="scientific">Fodinibacter luteus</name>
    <dbReference type="NCBI Taxonomy" id="552064"/>
    <lineage>
        <taxon>Bacteria</taxon>
        <taxon>Bacillati</taxon>
        <taxon>Actinomycetota</taxon>
        <taxon>Actinomycetes</taxon>
        <taxon>Micrococcales</taxon>
        <taxon>Intrasporangiaceae</taxon>
        <taxon>Fodinibacter (ex Wang et al. 2009)</taxon>
    </lineage>
</organism>